<dbReference type="AlphaFoldDB" id="K1WG74"/>
<evidence type="ECO:0000256" key="1">
    <source>
        <dbReference type="SAM" id="MobiDB-lite"/>
    </source>
</evidence>
<feature type="region of interest" description="Disordered" evidence="1">
    <location>
        <begin position="192"/>
        <end position="219"/>
    </location>
</feature>
<organism evidence="2 3">
    <name type="scientific">Marssonina brunnea f. sp. multigermtubi (strain MB_m1)</name>
    <name type="common">Marssonina leaf spot fungus</name>
    <dbReference type="NCBI Taxonomy" id="1072389"/>
    <lineage>
        <taxon>Eukaryota</taxon>
        <taxon>Fungi</taxon>
        <taxon>Dikarya</taxon>
        <taxon>Ascomycota</taxon>
        <taxon>Pezizomycotina</taxon>
        <taxon>Leotiomycetes</taxon>
        <taxon>Helotiales</taxon>
        <taxon>Drepanopezizaceae</taxon>
        <taxon>Drepanopeziza</taxon>
    </lineage>
</organism>
<evidence type="ECO:0000313" key="3">
    <source>
        <dbReference type="Proteomes" id="UP000006753"/>
    </source>
</evidence>
<name>K1WG74_MARBU</name>
<dbReference type="InParanoid" id="K1WG74"/>
<accession>K1WG74</accession>
<feature type="compositionally biased region" description="Low complexity" evidence="1">
    <location>
        <begin position="1"/>
        <end position="12"/>
    </location>
</feature>
<feature type="region of interest" description="Disordered" evidence="1">
    <location>
        <begin position="63"/>
        <end position="98"/>
    </location>
</feature>
<dbReference type="Proteomes" id="UP000006753">
    <property type="component" value="Unassembled WGS sequence"/>
</dbReference>
<gene>
    <name evidence="2" type="ORF">MBM_09976</name>
</gene>
<dbReference type="KEGG" id="mbe:MBM_09976"/>
<dbReference type="HOGENOM" id="CLU_1261760_0_0_1"/>
<reference evidence="2 3" key="1">
    <citation type="journal article" date="2012" name="BMC Genomics">
        <title>Sequencing the genome of Marssonina brunnea reveals fungus-poplar co-evolution.</title>
        <authorList>
            <person name="Zhu S."/>
            <person name="Cao Y.-Z."/>
            <person name="Jiang C."/>
            <person name="Tan B.-Y."/>
            <person name="Wang Z."/>
            <person name="Feng S."/>
            <person name="Zhang L."/>
            <person name="Su X.-H."/>
            <person name="Brejova B."/>
            <person name="Vinar T."/>
            <person name="Xu M."/>
            <person name="Wang M.-X."/>
            <person name="Zhang S.-G."/>
            <person name="Huang M.-R."/>
            <person name="Wu R."/>
            <person name="Zhou Y."/>
        </authorList>
    </citation>
    <scope>NUCLEOTIDE SEQUENCE [LARGE SCALE GENOMIC DNA]</scope>
    <source>
        <strain evidence="2 3">MB_m1</strain>
    </source>
</reference>
<sequence length="219" mass="24558">MTSMESGTTTTGHQEWERERGMGMGNGQWDGSAEKERKHFLGHRERLETSCLSHRAPSLVSSLLPTLDRHAPVQTPDSRLQTPDRRPQTADQFARSSARPFVRSPVRPFADGRLRSGPFVLPRHRSRPHPLLQLPTSPAEASLRHNPFTRESRPWSSELLRVIYLYPAHFLRATASALLPSSLMMNGASEQESVSCRSPFQMRRKGLKVTSGRSTAPGL</sequence>
<proteinExistence type="predicted"/>
<keyword evidence="3" id="KW-1185">Reference proteome</keyword>
<dbReference type="EMBL" id="JH921480">
    <property type="protein sequence ID" value="EKD11851.1"/>
    <property type="molecule type" value="Genomic_DNA"/>
</dbReference>
<feature type="region of interest" description="Disordered" evidence="1">
    <location>
        <begin position="1"/>
        <end position="37"/>
    </location>
</feature>
<evidence type="ECO:0000313" key="2">
    <source>
        <dbReference type="EMBL" id="EKD11851.1"/>
    </source>
</evidence>
<protein>
    <submittedName>
        <fullName evidence="2">Uncharacterized protein</fullName>
    </submittedName>
</protein>